<dbReference type="GO" id="GO:0003824">
    <property type="term" value="F:catalytic activity"/>
    <property type="evidence" value="ECO:0007669"/>
    <property type="project" value="UniProtKB-ARBA"/>
</dbReference>
<evidence type="ECO:0000256" key="4">
    <source>
        <dbReference type="ARBA" id="ARBA00022898"/>
    </source>
</evidence>
<protein>
    <submittedName>
        <fullName evidence="9">Cysteine desulfurase</fullName>
    </submittedName>
</protein>
<dbReference type="Pfam" id="PF00266">
    <property type="entry name" value="Aminotran_5"/>
    <property type="match status" value="1"/>
</dbReference>
<name>A0A1J0GKA9_9CLOT</name>
<evidence type="ECO:0000259" key="8">
    <source>
        <dbReference type="Pfam" id="PF00266"/>
    </source>
</evidence>
<dbReference type="Gene3D" id="1.10.260.50">
    <property type="match status" value="1"/>
</dbReference>
<dbReference type="InterPro" id="IPR016454">
    <property type="entry name" value="Cysteine_dSase"/>
</dbReference>
<dbReference type="InterPro" id="IPR015421">
    <property type="entry name" value="PyrdxlP-dep_Trfase_major"/>
</dbReference>
<keyword evidence="3" id="KW-0479">Metal-binding</keyword>
<evidence type="ECO:0000256" key="2">
    <source>
        <dbReference type="ARBA" id="ARBA00006490"/>
    </source>
</evidence>
<dbReference type="Proteomes" id="UP000182569">
    <property type="component" value="Chromosome"/>
</dbReference>
<feature type="domain" description="Aminotransferase class V" evidence="8">
    <location>
        <begin position="3"/>
        <end position="368"/>
    </location>
</feature>
<dbReference type="OrthoDB" id="9808002at2"/>
<dbReference type="InterPro" id="IPR000192">
    <property type="entry name" value="Aminotrans_V_dom"/>
</dbReference>
<dbReference type="PANTHER" id="PTHR11601">
    <property type="entry name" value="CYSTEINE DESULFURYLASE FAMILY MEMBER"/>
    <property type="match status" value="1"/>
</dbReference>
<dbReference type="GO" id="GO:0051536">
    <property type="term" value="F:iron-sulfur cluster binding"/>
    <property type="evidence" value="ECO:0007669"/>
    <property type="project" value="UniProtKB-KW"/>
</dbReference>
<dbReference type="STRING" id="1552.A7L45_17925"/>
<evidence type="ECO:0000313" key="9">
    <source>
        <dbReference type="EMBL" id="APC41812.1"/>
    </source>
</evidence>
<dbReference type="SUPFAM" id="SSF53383">
    <property type="entry name" value="PLP-dependent transferases"/>
    <property type="match status" value="1"/>
</dbReference>
<evidence type="ECO:0000256" key="1">
    <source>
        <dbReference type="ARBA" id="ARBA00001933"/>
    </source>
</evidence>
<dbReference type="InterPro" id="IPR015422">
    <property type="entry name" value="PyrdxlP-dep_Trfase_small"/>
</dbReference>
<dbReference type="AlphaFoldDB" id="A0A1J0GKA9"/>
<accession>A0A1J0GKA9</accession>
<organism evidence="9 10">
    <name type="scientific">Clostridium estertheticum subsp. estertheticum</name>
    <dbReference type="NCBI Taxonomy" id="1552"/>
    <lineage>
        <taxon>Bacteria</taxon>
        <taxon>Bacillati</taxon>
        <taxon>Bacillota</taxon>
        <taxon>Clostridia</taxon>
        <taxon>Eubacteriales</taxon>
        <taxon>Clostridiaceae</taxon>
        <taxon>Clostridium</taxon>
    </lineage>
</organism>
<dbReference type="PANTHER" id="PTHR11601:SF50">
    <property type="entry name" value="CYSTEINE DESULFURASE ISCS 2-RELATED"/>
    <property type="match status" value="1"/>
</dbReference>
<dbReference type="EMBL" id="CP015756">
    <property type="protein sequence ID" value="APC41812.1"/>
    <property type="molecule type" value="Genomic_DNA"/>
</dbReference>
<comment type="similarity">
    <text evidence="2">Belongs to the class-V pyridoxal-phosphate-dependent aminotransferase family. NifS/IscS subfamily.</text>
</comment>
<reference evidence="10" key="1">
    <citation type="journal article" date="2016" name="Front. Microbiol.">
        <title>Complete Genome Sequence of Clostridium estertheticum DSM 8809, a Microbe Identified in Spoiled Vacuum Packed Beef.</title>
        <authorList>
            <person name="Yu Z."/>
            <person name="Gunn L."/>
            <person name="Brennan E."/>
            <person name="Reid R."/>
            <person name="Wall P.G."/>
            <person name="Gaora O.P."/>
            <person name="Hurley D."/>
            <person name="Bolton D."/>
            <person name="Fanning S."/>
        </authorList>
    </citation>
    <scope>NUCLEOTIDE SEQUENCE [LARGE SCALE GENOMIC DNA]</scope>
    <source>
        <strain evidence="10">DSM 8809</strain>
    </source>
</reference>
<proteinExistence type="inferred from homology"/>
<keyword evidence="6" id="KW-0411">Iron-sulfur</keyword>
<dbReference type="InterPro" id="IPR015424">
    <property type="entry name" value="PyrdxlP-dep_Trfase"/>
</dbReference>
<evidence type="ECO:0000256" key="3">
    <source>
        <dbReference type="ARBA" id="ARBA00022723"/>
    </source>
</evidence>
<keyword evidence="10" id="KW-1185">Reference proteome</keyword>
<dbReference type="GO" id="GO:0046872">
    <property type="term" value="F:metal ion binding"/>
    <property type="evidence" value="ECO:0007669"/>
    <property type="project" value="UniProtKB-KW"/>
</dbReference>
<dbReference type="InterPro" id="IPR020578">
    <property type="entry name" value="Aminotrans_V_PyrdxlP_BS"/>
</dbReference>
<dbReference type="RefSeq" id="WP_071614103.1">
    <property type="nucleotide sequence ID" value="NZ_CP015756.1"/>
</dbReference>
<dbReference type="Gene3D" id="3.90.1150.10">
    <property type="entry name" value="Aspartate Aminotransferase, domain 1"/>
    <property type="match status" value="1"/>
</dbReference>
<dbReference type="KEGG" id="ceu:A7L45_17925"/>
<evidence type="ECO:0000256" key="7">
    <source>
        <dbReference type="RuleBase" id="RU004504"/>
    </source>
</evidence>
<dbReference type="Gene3D" id="3.40.640.10">
    <property type="entry name" value="Type I PLP-dependent aspartate aminotransferase-like (Major domain)"/>
    <property type="match status" value="1"/>
</dbReference>
<evidence type="ECO:0000256" key="6">
    <source>
        <dbReference type="ARBA" id="ARBA00023014"/>
    </source>
</evidence>
<dbReference type="PROSITE" id="PS00595">
    <property type="entry name" value="AA_TRANSFER_CLASS_5"/>
    <property type="match status" value="1"/>
</dbReference>
<sequence>MEIYLDNSATTKPYEEVIETLGSTMRNYYGNPSSAHSLGFKAEQKLREMRTSIAKSINASSEEIIFTSGGSESNNFLIKGFAKPSSNKLNADIITTKIEHPSILNTFKALEDSGIKVAYIDVDDSGRIDIDALIGSITKDTQVVSVMHVNNEIGVVQDIELIGKLIKGKSSRVKFHVDAVQSYGKIFIDVQKSNIDLLSTSAHKIHGPRGVGFAYIKKGLIPTSLINGGGQEKNLRSGTENLAGIAGFDEAAQIVFKNQHENFNKVLEVKKYFIEKLKEVDGILINSPLEPYFTPYILSVTFKGVKGEVLLHALEQKGIYVSTGSACSAKSHKSSEILKAIGRSEIEQVGTIRFSFSEYNNKDEVDYVIIELNKSLKFLRKMNKR</sequence>
<comment type="cofactor">
    <cofactor evidence="1 7">
        <name>pyridoxal 5'-phosphate</name>
        <dbReference type="ChEBI" id="CHEBI:597326"/>
    </cofactor>
</comment>
<keyword evidence="5" id="KW-0408">Iron</keyword>
<dbReference type="PIRSF" id="PIRSF005572">
    <property type="entry name" value="NifS"/>
    <property type="match status" value="1"/>
</dbReference>
<gene>
    <name evidence="9" type="ORF">A7L45_17925</name>
</gene>
<evidence type="ECO:0000256" key="5">
    <source>
        <dbReference type="ARBA" id="ARBA00023004"/>
    </source>
</evidence>
<evidence type="ECO:0000313" key="10">
    <source>
        <dbReference type="Proteomes" id="UP000182569"/>
    </source>
</evidence>
<keyword evidence="4" id="KW-0663">Pyridoxal phosphate</keyword>